<evidence type="ECO:0000259" key="1">
    <source>
        <dbReference type="Pfam" id="PF07969"/>
    </source>
</evidence>
<organism evidence="2">
    <name type="scientific">freshwater metagenome</name>
    <dbReference type="NCBI Taxonomy" id="449393"/>
    <lineage>
        <taxon>unclassified sequences</taxon>
        <taxon>metagenomes</taxon>
        <taxon>ecological metagenomes</taxon>
    </lineage>
</organism>
<dbReference type="SUPFAM" id="SSF51338">
    <property type="entry name" value="Composite domain of metallo-dependent hydrolases"/>
    <property type="match status" value="1"/>
</dbReference>
<dbReference type="PANTHER" id="PTHR43135:SF3">
    <property type="entry name" value="ALPHA-D-RIBOSE 1-METHYLPHOSPHONATE 5-TRIPHOSPHATE DIPHOSPHATASE"/>
    <property type="match status" value="1"/>
</dbReference>
<dbReference type="InterPro" id="IPR012696">
    <property type="entry name" value="PhnM"/>
</dbReference>
<dbReference type="InterPro" id="IPR032466">
    <property type="entry name" value="Metal_Hydrolase"/>
</dbReference>
<dbReference type="GO" id="GO:0019700">
    <property type="term" value="P:organic phosphonate catabolic process"/>
    <property type="evidence" value="ECO:0007669"/>
    <property type="project" value="InterPro"/>
</dbReference>
<dbReference type="NCBIfam" id="NF011984">
    <property type="entry name" value="PRK15446.1-5"/>
    <property type="match status" value="1"/>
</dbReference>
<gene>
    <name evidence="2" type="ORF">GM51_13050</name>
</gene>
<dbReference type="PANTHER" id="PTHR43135">
    <property type="entry name" value="ALPHA-D-RIBOSE 1-METHYLPHOSPHONATE 5-TRIPHOSPHATE DIPHOSPHATASE"/>
    <property type="match status" value="1"/>
</dbReference>
<dbReference type="InterPro" id="IPR013108">
    <property type="entry name" value="Amidohydro_3"/>
</dbReference>
<feature type="domain" description="Amidohydrolase 3" evidence="1">
    <location>
        <begin position="331"/>
        <end position="372"/>
    </location>
</feature>
<dbReference type="Gene3D" id="3.20.20.140">
    <property type="entry name" value="Metal-dependent hydrolases"/>
    <property type="match status" value="2"/>
</dbReference>
<dbReference type="InterPro" id="IPR051781">
    <property type="entry name" value="Metallo-dep_Hydrolase"/>
</dbReference>
<dbReference type="InterPro" id="IPR011059">
    <property type="entry name" value="Metal-dep_hydrolase_composite"/>
</dbReference>
<protein>
    <recommendedName>
        <fullName evidence="1">Amidohydrolase 3 domain-containing protein</fullName>
    </recommendedName>
</protein>
<dbReference type="AlphaFoldDB" id="A0A094PWQ0"/>
<dbReference type="SUPFAM" id="SSF51556">
    <property type="entry name" value="Metallo-dependent hydrolases"/>
    <property type="match status" value="1"/>
</dbReference>
<accession>A0A094PWQ0</accession>
<evidence type="ECO:0000313" key="2">
    <source>
        <dbReference type="EMBL" id="KGA16235.1"/>
    </source>
</evidence>
<dbReference type="Pfam" id="PF07969">
    <property type="entry name" value="Amidohydro_3"/>
    <property type="match status" value="1"/>
</dbReference>
<comment type="caution">
    <text evidence="2">The sequence shown here is derived from an EMBL/GenBank/DDBJ whole genome shotgun (WGS) entry which is preliminary data.</text>
</comment>
<sequence length="401" mass="42967">MKNSKFSITNVTAVLPDSLLEHATITIERGVIIDIAQFGPAAPDSINGSGSICIPGVVDSHSDGFEQELNPRPNATLPSGFALRSFESRVRAAGITTMFHGIGFENDEKWGRTVDSANELCDTIVDYVESMSALIDHRILYRLDARDSHGYVALIARLNQNENEMKAQVPLISFEDHTPGQGQYTDRTVMERYIAGNRKVSIEEARRIVDQTIAERNALIGNRDKALPWLTENAVSGAINLMAHDPATSDDVKEAVTWSASIAEFPTTIEAAKLAKESGLRTVCGAPNVLRGKSHSGNVSAQELISLGLCDGLASDYLPSSLLGSVAALVERKVCTLPQAIRLVTSGPAQTVGLTDRGEIAIGKRADLALIRLQGNLPTVFGVLTANSQHAERVSLVGASA</sequence>
<reference evidence="2" key="1">
    <citation type="submission" date="2014-06" db="EMBL/GenBank/DDBJ databases">
        <title>Key roles for freshwater Actinobacteria revealed by deep metagenomic sequencing.</title>
        <authorList>
            <person name="Ghai R."/>
            <person name="Mizuno C.M."/>
            <person name="Picazo A."/>
            <person name="Camacho A."/>
            <person name="Rodriguez-Valera F."/>
        </authorList>
    </citation>
    <scope>NUCLEOTIDE SEQUENCE</scope>
</reference>
<name>A0A094PWQ0_9ZZZZ</name>
<dbReference type="EMBL" id="JNSL01000090">
    <property type="protein sequence ID" value="KGA16235.1"/>
    <property type="molecule type" value="Genomic_DNA"/>
</dbReference>
<proteinExistence type="predicted"/>
<dbReference type="PIRSF" id="PIRSF038971">
    <property type="entry name" value="PhnM"/>
    <property type="match status" value="1"/>
</dbReference>
<dbReference type="NCBIfam" id="NF011990">
    <property type="entry name" value="PRK15446.2-6"/>
    <property type="match status" value="1"/>
</dbReference>
<dbReference type="GO" id="GO:0016810">
    <property type="term" value="F:hydrolase activity, acting on carbon-nitrogen (but not peptide) bonds"/>
    <property type="evidence" value="ECO:0007669"/>
    <property type="project" value="InterPro"/>
</dbReference>